<dbReference type="PANTHER" id="PTHR22753:SF24">
    <property type="entry name" value="ESTERASE_LIPASE_THIOESTERASE FAMILY PROTEIN"/>
    <property type="match status" value="1"/>
</dbReference>
<organism evidence="1 2">
    <name type="scientific">Rubroshorea leprosula</name>
    <dbReference type="NCBI Taxonomy" id="152421"/>
    <lineage>
        <taxon>Eukaryota</taxon>
        <taxon>Viridiplantae</taxon>
        <taxon>Streptophyta</taxon>
        <taxon>Embryophyta</taxon>
        <taxon>Tracheophyta</taxon>
        <taxon>Spermatophyta</taxon>
        <taxon>Magnoliopsida</taxon>
        <taxon>eudicotyledons</taxon>
        <taxon>Gunneridae</taxon>
        <taxon>Pentapetalae</taxon>
        <taxon>rosids</taxon>
        <taxon>malvids</taxon>
        <taxon>Malvales</taxon>
        <taxon>Dipterocarpaceae</taxon>
        <taxon>Rubroshorea</taxon>
    </lineage>
</organism>
<accession>A0AAV5MCK5</accession>
<evidence type="ECO:0000313" key="2">
    <source>
        <dbReference type="Proteomes" id="UP001054252"/>
    </source>
</evidence>
<gene>
    <name evidence="1" type="ORF">SLEP1_g53566</name>
</gene>
<comment type="caution">
    <text evidence="1">The sequence shown here is derived from an EMBL/GenBank/DDBJ whole genome shotgun (WGS) entry which is preliminary data.</text>
</comment>
<reference evidence="1 2" key="1">
    <citation type="journal article" date="2021" name="Commun. Biol.">
        <title>The genome of Shorea leprosula (Dipterocarpaceae) highlights the ecological relevance of drought in aseasonal tropical rainforests.</title>
        <authorList>
            <person name="Ng K.K.S."/>
            <person name="Kobayashi M.J."/>
            <person name="Fawcett J.A."/>
            <person name="Hatakeyama M."/>
            <person name="Paape T."/>
            <person name="Ng C.H."/>
            <person name="Ang C.C."/>
            <person name="Tnah L.H."/>
            <person name="Lee C.T."/>
            <person name="Nishiyama T."/>
            <person name="Sese J."/>
            <person name="O'Brien M.J."/>
            <person name="Copetti D."/>
            <person name="Mohd Noor M.I."/>
            <person name="Ong R.C."/>
            <person name="Putra M."/>
            <person name="Sireger I.Z."/>
            <person name="Indrioko S."/>
            <person name="Kosugi Y."/>
            <person name="Izuno A."/>
            <person name="Isagi Y."/>
            <person name="Lee S.L."/>
            <person name="Shimizu K.K."/>
        </authorList>
    </citation>
    <scope>NUCLEOTIDE SEQUENCE [LARGE SCALE GENOMIC DNA]</scope>
    <source>
        <strain evidence="1">214</strain>
    </source>
</reference>
<dbReference type="AlphaFoldDB" id="A0AAV5MCK5"/>
<name>A0AAV5MCK5_9ROSI</name>
<sequence length="371" mass="41018">MVSMRCVVVVDQRGTEQVDGIFAGGWPQSFAELLALVCERSGAHRVLEGSQTAESSGDKEIAEMSACERVDGMATGGWPESFAELLARVTEQASTVTKLKSTTSTLPQNNGKFQEQEARRNVYANMDELPEEEEGRKTLKDFFEACKEFIGSDGGPPHWFSPLECGCRAPDSPLLLFLPGIDGTGLGLLMHHQKLGNYKWNQLPNNWFTKTAVPLVDVDPSLQKCFTCLSTSFGKSELKPLLPLLQIIPDEFFLLARNSMLTLTTGDHLRMLMDNVVKGIPLGQSVVGKLSQDIVAASSNPSILVEILPKELLEWKLQMLKSVSAYSNSHLNATKAEVLLLCSGRDQLFPSEEEGERLCHALPNCEIRRWY</sequence>
<dbReference type="Proteomes" id="UP001054252">
    <property type="component" value="Unassembled WGS sequence"/>
</dbReference>
<dbReference type="EMBL" id="BPVZ01000211">
    <property type="protein sequence ID" value="GKV46593.1"/>
    <property type="molecule type" value="Genomic_DNA"/>
</dbReference>
<proteinExistence type="predicted"/>
<dbReference type="GO" id="GO:0016020">
    <property type="term" value="C:membrane"/>
    <property type="evidence" value="ECO:0007669"/>
    <property type="project" value="TreeGrafter"/>
</dbReference>
<evidence type="ECO:0000313" key="1">
    <source>
        <dbReference type="EMBL" id="GKV46593.1"/>
    </source>
</evidence>
<protein>
    <submittedName>
        <fullName evidence="1">Uncharacterized protein</fullName>
    </submittedName>
</protein>
<dbReference type="PANTHER" id="PTHR22753">
    <property type="entry name" value="TRANSMEMBRANE PROTEIN 68"/>
    <property type="match status" value="1"/>
</dbReference>
<keyword evidence="2" id="KW-1185">Reference proteome</keyword>